<dbReference type="RefSeq" id="WP_224037676.1">
    <property type="nucleotide sequence ID" value="NZ_AP024849.1"/>
</dbReference>
<dbReference type="Proteomes" id="UP000824633">
    <property type="component" value="Chromosome"/>
</dbReference>
<evidence type="ECO:0000256" key="2">
    <source>
        <dbReference type="ARBA" id="ARBA00022722"/>
    </source>
</evidence>
<keyword evidence="6" id="KW-1185">Reference proteome</keyword>
<evidence type="ECO:0008006" key="7">
    <source>
        <dbReference type="Google" id="ProtNLM"/>
    </source>
</evidence>
<dbReference type="PANTHER" id="PTHR33397">
    <property type="entry name" value="UPF0331 PROTEIN YUTE"/>
    <property type="match status" value="1"/>
</dbReference>
<dbReference type="Gene3D" id="1.20.120.580">
    <property type="entry name" value="bsu32300-like"/>
    <property type="match status" value="1"/>
</dbReference>
<evidence type="ECO:0000313" key="6">
    <source>
        <dbReference type="Proteomes" id="UP000824633"/>
    </source>
</evidence>
<dbReference type="EMBL" id="AP024849">
    <property type="protein sequence ID" value="BCZ46161.1"/>
    <property type="molecule type" value="Genomic_DNA"/>
</dbReference>
<dbReference type="Pfam" id="PF01934">
    <property type="entry name" value="HepT-like"/>
    <property type="match status" value="1"/>
</dbReference>
<keyword evidence="2" id="KW-0540">Nuclease</keyword>
<dbReference type="InterPro" id="IPR008201">
    <property type="entry name" value="HepT-like"/>
</dbReference>
<evidence type="ECO:0000256" key="4">
    <source>
        <dbReference type="ARBA" id="ARBA00024207"/>
    </source>
</evidence>
<evidence type="ECO:0000256" key="3">
    <source>
        <dbReference type="ARBA" id="ARBA00022801"/>
    </source>
</evidence>
<name>A0ABM7TB24_9CLOT</name>
<dbReference type="PANTHER" id="PTHR33397:SF3">
    <property type="entry name" value="MRNA NUCLEASE HEPT"/>
    <property type="match status" value="1"/>
</dbReference>
<comment type="similarity">
    <text evidence="4">Belongs to the HepT RNase toxin family.</text>
</comment>
<sequence>MEFDKNKIDQKLLFMDTCLNKLKKLRAFDKDAFIDDFTKVDSAKYLLQVSIDAMLDISSHLIDRNRWGKPKDNKEHFLPCLMKNIHDNFGLVIYFHVSNKNKFQIKRNLFLLINN</sequence>
<evidence type="ECO:0000256" key="1">
    <source>
        <dbReference type="ARBA" id="ARBA00022649"/>
    </source>
</evidence>
<dbReference type="InterPro" id="IPR037038">
    <property type="entry name" value="HepT-like_sf"/>
</dbReference>
<dbReference type="InterPro" id="IPR052379">
    <property type="entry name" value="Type_VII_TA_RNase"/>
</dbReference>
<reference evidence="6" key="1">
    <citation type="submission" date="2021-07" db="EMBL/GenBank/DDBJ databases">
        <title>Complete genome sequencing of a Clostridium isolate.</title>
        <authorList>
            <person name="Ueki A."/>
            <person name="Tonouchi A."/>
        </authorList>
    </citation>
    <scope>NUCLEOTIDE SEQUENCE [LARGE SCALE GENOMIC DNA]</scope>
    <source>
        <strain evidence="6">C5S11</strain>
    </source>
</reference>
<proteinExistence type="inferred from homology"/>
<accession>A0ABM7TB24</accession>
<gene>
    <name evidence="5" type="ORF">psyc5s11_22280</name>
</gene>
<protein>
    <recommendedName>
        <fullName evidence="7">DUF86 domain-containing protein</fullName>
    </recommendedName>
</protein>
<keyword evidence="3" id="KW-0378">Hydrolase</keyword>
<keyword evidence="1" id="KW-1277">Toxin-antitoxin system</keyword>
<organism evidence="5 6">
    <name type="scientific">Clostridium gelidum</name>
    <dbReference type="NCBI Taxonomy" id="704125"/>
    <lineage>
        <taxon>Bacteria</taxon>
        <taxon>Bacillati</taxon>
        <taxon>Bacillota</taxon>
        <taxon>Clostridia</taxon>
        <taxon>Eubacteriales</taxon>
        <taxon>Clostridiaceae</taxon>
        <taxon>Clostridium</taxon>
    </lineage>
</organism>
<evidence type="ECO:0000313" key="5">
    <source>
        <dbReference type="EMBL" id="BCZ46161.1"/>
    </source>
</evidence>